<sequence length="323" mass="38011">MNVQSSLFKEVAIDTIKKIFQNLLQEDQVWEAQLLDGGMFNTTYLVVYGSKHKKAVLRFGPVNRHLIMGFEENLMKAEAYVYSVCQEIGIPCSHVLAYDTSKCIVDRDFMIVEYIPSIVMSNAELSEKQREYLYFQMGKYLWKLHQVTGENFGFVSHIQDGKYFEKWSEALIFEVEDITKRLENLGGLKQQQLNDLREIFYQNREVLDEIRVPHLLHTDLWEGNVLLDKKSLEIIAIIDSDRAVFGDPDFEFSSPWMRNPFLLKGYGLEIQNHISENRKKRRQLYQVFFLLLEAYVGFAEYNNPEQYRINKKQLLDILTIFGR</sequence>
<organism evidence="2 3">
    <name type="scientific">Candidatus Fimimorpha faecalis</name>
    <dbReference type="NCBI Taxonomy" id="2840824"/>
    <lineage>
        <taxon>Bacteria</taxon>
        <taxon>Bacillati</taxon>
        <taxon>Bacillota</taxon>
        <taxon>Clostridia</taxon>
        <taxon>Eubacteriales</taxon>
        <taxon>Candidatus Fimimorpha</taxon>
    </lineage>
</organism>
<accession>A0A9D1JD55</accession>
<dbReference type="PANTHER" id="PTHR21310:SF15">
    <property type="entry name" value="AMINOGLYCOSIDE PHOSPHOTRANSFERASE DOMAIN-CONTAINING PROTEIN"/>
    <property type="match status" value="1"/>
</dbReference>
<evidence type="ECO:0000259" key="1">
    <source>
        <dbReference type="Pfam" id="PF01636"/>
    </source>
</evidence>
<gene>
    <name evidence="2" type="ORF">IAC96_05840</name>
</gene>
<protein>
    <submittedName>
        <fullName evidence="2">Aminoglycoside phosphotransferase family protein</fullName>
    </submittedName>
</protein>
<dbReference type="EMBL" id="DVHN01000063">
    <property type="protein sequence ID" value="HIR88455.1"/>
    <property type="molecule type" value="Genomic_DNA"/>
</dbReference>
<name>A0A9D1JD55_9FIRM</name>
<evidence type="ECO:0000313" key="2">
    <source>
        <dbReference type="EMBL" id="HIR88455.1"/>
    </source>
</evidence>
<dbReference type="AlphaFoldDB" id="A0A9D1JD55"/>
<evidence type="ECO:0000313" key="3">
    <source>
        <dbReference type="Proteomes" id="UP000824201"/>
    </source>
</evidence>
<dbReference type="Gene3D" id="3.90.1200.10">
    <property type="match status" value="1"/>
</dbReference>
<dbReference type="InterPro" id="IPR011009">
    <property type="entry name" value="Kinase-like_dom_sf"/>
</dbReference>
<dbReference type="InterPro" id="IPR002575">
    <property type="entry name" value="Aminoglycoside_PTrfase"/>
</dbReference>
<dbReference type="InterPro" id="IPR051678">
    <property type="entry name" value="AGP_Transferase"/>
</dbReference>
<reference evidence="2" key="2">
    <citation type="journal article" date="2021" name="PeerJ">
        <title>Extensive microbial diversity within the chicken gut microbiome revealed by metagenomics and culture.</title>
        <authorList>
            <person name="Gilroy R."/>
            <person name="Ravi A."/>
            <person name="Getino M."/>
            <person name="Pursley I."/>
            <person name="Horton D.L."/>
            <person name="Alikhan N.F."/>
            <person name="Baker D."/>
            <person name="Gharbi K."/>
            <person name="Hall N."/>
            <person name="Watson M."/>
            <person name="Adriaenssens E.M."/>
            <person name="Foster-Nyarko E."/>
            <person name="Jarju S."/>
            <person name="Secka A."/>
            <person name="Antonio M."/>
            <person name="Oren A."/>
            <person name="Chaudhuri R.R."/>
            <person name="La Ragione R."/>
            <person name="Hildebrand F."/>
            <person name="Pallen M.J."/>
        </authorList>
    </citation>
    <scope>NUCLEOTIDE SEQUENCE</scope>
    <source>
        <strain evidence="2">ChiW13-3771</strain>
    </source>
</reference>
<feature type="domain" description="Aminoglycoside phosphotransferase" evidence="1">
    <location>
        <begin position="32"/>
        <end position="256"/>
    </location>
</feature>
<dbReference type="Pfam" id="PF01636">
    <property type="entry name" value="APH"/>
    <property type="match status" value="1"/>
</dbReference>
<comment type="caution">
    <text evidence="2">The sequence shown here is derived from an EMBL/GenBank/DDBJ whole genome shotgun (WGS) entry which is preliminary data.</text>
</comment>
<proteinExistence type="predicted"/>
<dbReference type="Gene3D" id="3.30.200.20">
    <property type="entry name" value="Phosphorylase Kinase, domain 1"/>
    <property type="match status" value="1"/>
</dbReference>
<dbReference type="PANTHER" id="PTHR21310">
    <property type="entry name" value="AMINOGLYCOSIDE PHOSPHOTRANSFERASE-RELATED-RELATED"/>
    <property type="match status" value="1"/>
</dbReference>
<dbReference type="Proteomes" id="UP000824201">
    <property type="component" value="Unassembled WGS sequence"/>
</dbReference>
<reference evidence="2" key="1">
    <citation type="submission" date="2020-10" db="EMBL/GenBank/DDBJ databases">
        <authorList>
            <person name="Gilroy R."/>
        </authorList>
    </citation>
    <scope>NUCLEOTIDE SEQUENCE</scope>
    <source>
        <strain evidence="2">ChiW13-3771</strain>
    </source>
</reference>
<dbReference type="SUPFAM" id="SSF56112">
    <property type="entry name" value="Protein kinase-like (PK-like)"/>
    <property type="match status" value="1"/>
</dbReference>